<keyword evidence="4" id="KW-1185">Reference proteome</keyword>
<dbReference type="AlphaFoldDB" id="A0A8J2FPU6"/>
<sequence>MRVCDLTQFYSPRSGGVKRYLSEKQRYVESNGKDEHYLVIPGERTGSWHGERTHVYTVASPRVDRTSRYRILWNLRQVRLLLEKIQPDVIEVGDPYQLAWAALATGARLGCPVVGFYHSHFPDAYLRTLARYGGRWAERVAFAGARLYIRELYRRFGFTLVASHRLYQLLRDWGVANVVRIPLGVDTEVFCPSGKDWEWRKTCGVPRDAFLLLYVGRLSREKNIGTLLSAFARLRKGGQRQLWLLVIGDGPLRFRVAQTAREVGGLVWVEYVESKEELARYYRCADLFVHPGIVETFGLVALESQACGCPVIGIRGTQMDENILWGLEYWADANSPDSLAEAILGARRVDLSLWGQRVAREVLQHYTWKHTFGRLWQTYRKALGQEDPSSSCATKTSFVR</sequence>
<comment type="caution">
    <text evidence="3">The sequence shown here is derived from an EMBL/GenBank/DDBJ whole genome shotgun (WGS) entry which is preliminary data.</text>
</comment>
<dbReference type="InterPro" id="IPR001296">
    <property type="entry name" value="Glyco_trans_1"/>
</dbReference>
<organism evidence="3 4">
    <name type="scientific">Candidatus Methylacidithermus pantelleriae</name>
    <dbReference type="NCBI Taxonomy" id="2744239"/>
    <lineage>
        <taxon>Bacteria</taxon>
        <taxon>Pseudomonadati</taxon>
        <taxon>Verrucomicrobiota</taxon>
        <taxon>Methylacidiphilae</taxon>
        <taxon>Methylacidiphilales</taxon>
        <taxon>Methylacidiphilaceae</taxon>
        <taxon>Candidatus Methylacidithermus</taxon>
    </lineage>
</organism>
<dbReference type="Proteomes" id="UP000663859">
    <property type="component" value="Unassembled WGS sequence"/>
</dbReference>
<dbReference type="SUPFAM" id="SSF53756">
    <property type="entry name" value="UDP-Glycosyltransferase/glycogen phosphorylase"/>
    <property type="match status" value="1"/>
</dbReference>
<evidence type="ECO:0000313" key="4">
    <source>
        <dbReference type="Proteomes" id="UP000663859"/>
    </source>
</evidence>
<dbReference type="Pfam" id="PF00534">
    <property type="entry name" value="Glycos_transf_1"/>
    <property type="match status" value="1"/>
</dbReference>
<name>A0A8J2FPU6_9BACT</name>
<dbReference type="Pfam" id="PF13439">
    <property type="entry name" value="Glyco_transf_4"/>
    <property type="match status" value="1"/>
</dbReference>
<dbReference type="EMBL" id="CAJNOB010000015">
    <property type="protein sequence ID" value="CAF0697452.1"/>
    <property type="molecule type" value="Genomic_DNA"/>
</dbReference>
<protein>
    <submittedName>
        <fullName evidence="3">Glycosyltransferase</fullName>
    </submittedName>
</protein>
<dbReference type="RefSeq" id="WP_174583187.1">
    <property type="nucleotide sequence ID" value="NZ_CAJNOB010000015.1"/>
</dbReference>
<dbReference type="InterPro" id="IPR028098">
    <property type="entry name" value="Glyco_trans_4-like_N"/>
</dbReference>
<proteinExistence type="predicted"/>
<dbReference type="PANTHER" id="PTHR45947:SF3">
    <property type="entry name" value="SULFOQUINOVOSYL TRANSFERASE SQD2"/>
    <property type="match status" value="1"/>
</dbReference>
<dbReference type="GO" id="GO:0016757">
    <property type="term" value="F:glycosyltransferase activity"/>
    <property type="evidence" value="ECO:0007669"/>
    <property type="project" value="InterPro"/>
</dbReference>
<dbReference type="PANTHER" id="PTHR45947">
    <property type="entry name" value="SULFOQUINOVOSYL TRANSFERASE SQD2"/>
    <property type="match status" value="1"/>
</dbReference>
<dbReference type="Gene3D" id="3.40.50.2000">
    <property type="entry name" value="Glycogen Phosphorylase B"/>
    <property type="match status" value="2"/>
</dbReference>
<evidence type="ECO:0000259" key="1">
    <source>
        <dbReference type="Pfam" id="PF00534"/>
    </source>
</evidence>
<reference evidence="3" key="1">
    <citation type="submission" date="2021-02" db="EMBL/GenBank/DDBJ databases">
        <authorList>
            <person name="Cremers G."/>
            <person name="Picone N."/>
        </authorList>
    </citation>
    <scope>NUCLEOTIDE SEQUENCE</scope>
    <source>
        <strain evidence="3">PQ17</strain>
    </source>
</reference>
<feature type="domain" description="Glycosyl transferase family 1" evidence="1">
    <location>
        <begin position="197"/>
        <end position="343"/>
    </location>
</feature>
<evidence type="ECO:0000313" key="3">
    <source>
        <dbReference type="EMBL" id="CAF0697452.1"/>
    </source>
</evidence>
<feature type="domain" description="Glycosyltransferase subfamily 4-like N-terminal" evidence="2">
    <location>
        <begin position="15"/>
        <end position="188"/>
    </location>
</feature>
<accession>A0A8J2FPU6</accession>
<dbReference type="InterPro" id="IPR050194">
    <property type="entry name" value="Glycosyltransferase_grp1"/>
</dbReference>
<gene>
    <name evidence="3" type="primary">rfaG</name>
    <name evidence="3" type="ORF">MPNT_220005</name>
</gene>
<evidence type="ECO:0000259" key="2">
    <source>
        <dbReference type="Pfam" id="PF13439"/>
    </source>
</evidence>